<feature type="region of interest" description="Disordered" evidence="1">
    <location>
        <begin position="601"/>
        <end position="633"/>
    </location>
</feature>
<accession>A0A422NFY9</accession>
<name>A0A422NFY9_TRYRA</name>
<comment type="caution">
    <text evidence="2">The sequence shown here is derived from an EMBL/GenBank/DDBJ whole genome shotgun (WGS) entry which is preliminary data.</text>
</comment>
<evidence type="ECO:0000313" key="2">
    <source>
        <dbReference type="EMBL" id="RNF04378.1"/>
    </source>
</evidence>
<dbReference type="EMBL" id="MKGL01000165">
    <property type="protein sequence ID" value="RNF04378.1"/>
    <property type="molecule type" value="Genomic_DNA"/>
</dbReference>
<protein>
    <submittedName>
        <fullName evidence="2">Uncharacterized protein</fullName>
    </submittedName>
</protein>
<evidence type="ECO:0000256" key="1">
    <source>
        <dbReference type="SAM" id="MobiDB-lite"/>
    </source>
</evidence>
<gene>
    <name evidence="2" type="ORF">TraAM80_05257</name>
</gene>
<feature type="region of interest" description="Disordered" evidence="1">
    <location>
        <begin position="239"/>
        <end position="267"/>
    </location>
</feature>
<feature type="compositionally biased region" description="Basic and acidic residues" evidence="1">
    <location>
        <begin position="253"/>
        <end position="264"/>
    </location>
</feature>
<sequence>MPSANWTACFSEACGGGYDASARHTHREEEGKPTEAISRECCPRGERDALCFFEASLSSARLQGAVVTEQARSISHGGQAGLTPLSLSPVSLPTPRMMEAGDGIEAASQLRRHIGAVAGLSGRGGKNGLEEVPSLSLSGQRSPVSSARPHDIELPATLAYEETNGQHGQEAHQQEAFPLTALRYVCEQIGRVLERQETSFRELDARVSRRNSSASQLWPEENPPAQEFQGELVVADDAPASPQERGFSCSQARSERQQQQREEMANTTLAVNQTTRFLASPRMRSVTGCRPFTAAPVSSYEMTGEEERLVLEQAQQQEPQLQQRAELHESVAGVAVNDAQDVITLHPNVNCLVFDASATPCPSLSPFSASMKRGPLLPVAVPILQIESISSVSISPLSRPLSAFEESPTFSRREGFALQGTSAQLQLPVQQMSVGASRGEAAPRVPPTSFCSCGVGEGVASIGHTWSAPGVMDLSFNRTPKHSLNSSPSYQAQESTSTRNTSISSDVVLAYSLSTDSLAHGPTEQEWGEEKMPSPRGVATATAAAVAAAASNTIPASGTASRETLLPVYRVPPVQTMRRPPTVPQRTVPLDVPMRDEEVCNSDEEALSDAFSGEELNSRVSDGEDDEKGDGDAWMRQWQVHQRLF</sequence>
<feature type="region of interest" description="Disordered" evidence="1">
    <location>
        <begin position="519"/>
        <end position="539"/>
    </location>
</feature>
<dbReference type="AlphaFoldDB" id="A0A422NFY9"/>
<dbReference type="OrthoDB" id="253077at2759"/>
<dbReference type="Proteomes" id="UP000283634">
    <property type="component" value="Unassembled WGS sequence"/>
</dbReference>
<dbReference type="RefSeq" id="XP_029238067.1">
    <property type="nucleotide sequence ID" value="XM_029382144.1"/>
</dbReference>
<proteinExistence type="predicted"/>
<reference evidence="2 3" key="1">
    <citation type="journal article" date="2018" name="BMC Genomics">
        <title>Genomic comparison of Trypanosoma conorhini and Trypanosoma rangeli to Trypanosoma cruzi strains of high and low virulence.</title>
        <authorList>
            <person name="Bradwell K.R."/>
            <person name="Koparde V.N."/>
            <person name="Matveyev A.V."/>
            <person name="Serrano M.G."/>
            <person name="Alves J.M."/>
            <person name="Parikh H."/>
            <person name="Huang B."/>
            <person name="Lee V."/>
            <person name="Espinosa-Alvarez O."/>
            <person name="Ortiz P.A."/>
            <person name="Costa-Martins A.G."/>
            <person name="Teixeira M.M."/>
            <person name="Buck G.A."/>
        </authorList>
    </citation>
    <scope>NUCLEOTIDE SEQUENCE [LARGE SCALE GENOMIC DNA]</scope>
    <source>
        <strain evidence="2 3">AM80</strain>
    </source>
</reference>
<feature type="region of interest" description="Disordered" evidence="1">
    <location>
        <begin position="479"/>
        <end position="501"/>
    </location>
</feature>
<evidence type="ECO:0000313" key="3">
    <source>
        <dbReference type="Proteomes" id="UP000283634"/>
    </source>
</evidence>
<keyword evidence="3" id="KW-1185">Reference proteome</keyword>
<organism evidence="2 3">
    <name type="scientific">Trypanosoma rangeli</name>
    <dbReference type="NCBI Taxonomy" id="5698"/>
    <lineage>
        <taxon>Eukaryota</taxon>
        <taxon>Discoba</taxon>
        <taxon>Euglenozoa</taxon>
        <taxon>Kinetoplastea</taxon>
        <taxon>Metakinetoplastina</taxon>
        <taxon>Trypanosomatida</taxon>
        <taxon>Trypanosomatidae</taxon>
        <taxon>Trypanosoma</taxon>
        <taxon>Herpetosoma</taxon>
    </lineage>
</organism>
<dbReference type="GeneID" id="40329190"/>